<keyword evidence="1" id="KW-0732">Signal</keyword>
<dbReference type="InterPro" id="IPR011467">
    <property type="entry name" value="DUF1573"/>
</dbReference>
<evidence type="ECO:0008006" key="4">
    <source>
        <dbReference type="Google" id="ProtNLM"/>
    </source>
</evidence>
<dbReference type="InterPro" id="IPR013783">
    <property type="entry name" value="Ig-like_fold"/>
</dbReference>
<dbReference type="Proteomes" id="UP000633278">
    <property type="component" value="Unassembled WGS sequence"/>
</dbReference>
<reference evidence="2" key="1">
    <citation type="journal article" date="2014" name="Int. J. Syst. Evol. Microbiol.">
        <title>Complete genome sequence of Corynebacterium casei LMG S-19264T (=DSM 44701T), isolated from a smear-ripened cheese.</title>
        <authorList>
            <consortium name="US DOE Joint Genome Institute (JGI-PGF)"/>
            <person name="Walter F."/>
            <person name="Albersmeier A."/>
            <person name="Kalinowski J."/>
            <person name="Ruckert C."/>
        </authorList>
    </citation>
    <scope>NUCLEOTIDE SEQUENCE</scope>
    <source>
        <strain evidence="2">CGMCC 1.15763</strain>
    </source>
</reference>
<dbReference type="Pfam" id="PF07610">
    <property type="entry name" value="DUF1573"/>
    <property type="match status" value="1"/>
</dbReference>
<dbReference type="EMBL" id="BMJW01000003">
    <property type="protein sequence ID" value="GGH02453.1"/>
    <property type="molecule type" value="Genomic_DNA"/>
</dbReference>
<feature type="signal peptide" evidence="1">
    <location>
        <begin position="1"/>
        <end position="19"/>
    </location>
</feature>
<feature type="chain" id="PRO_5037387340" description="DUF1573 domain-containing protein" evidence="1">
    <location>
        <begin position="20"/>
        <end position="128"/>
    </location>
</feature>
<evidence type="ECO:0000313" key="2">
    <source>
        <dbReference type="EMBL" id="GGH02453.1"/>
    </source>
</evidence>
<gene>
    <name evidence="2" type="ORF">GCM10011416_21490</name>
</gene>
<dbReference type="AlphaFoldDB" id="A0A917I1C9"/>
<reference evidence="2" key="2">
    <citation type="submission" date="2020-09" db="EMBL/GenBank/DDBJ databases">
        <authorList>
            <person name="Sun Q."/>
            <person name="Zhou Y."/>
        </authorList>
    </citation>
    <scope>NUCLEOTIDE SEQUENCE</scope>
    <source>
        <strain evidence="2">CGMCC 1.15763</strain>
    </source>
</reference>
<dbReference type="PANTHER" id="PTHR37833">
    <property type="entry name" value="LIPOPROTEIN-RELATED"/>
    <property type="match status" value="1"/>
</dbReference>
<keyword evidence="3" id="KW-1185">Reference proteome</keyword>
<accession>A0A917I1C9</accession>
<name>A0A917I1C9_9FLAO</name>
<evidence type="ECO:0000256" key="1">
    <source>
        <dbReference type="SAM" id="SignalP"/>
    </source>
</evidence>
<evidence type="ECO:0000313" key="3">
    <source>
        <dbReference type="Proteomes" id="UP000633278"/>
    </source>
</evidence>
<protein>
    <recommendedName>
        <fullName evidence="4">DUF1573 domain-containing protein</fullName>
    </recommendedName>
</protein>
<organism evidence="2 3">
    <name type="scientific">Polaribacter pacificus</name>
    <dbReference type="NCBI Taxonomy" id="1775173"/>
    <lineage>
        <taxon>Bacteria</taxon>
        <taxon>Pseudomonadati</taxon>
        <taxon>Bacteroidota</taxon>
        <taxon>Flavobacteriia</taxon>
        <taxon>Flavobacteriales</taxon>
        <taxon>Flavobacteriaceae</taxon>
    </lineage>
</organism>
<proteinExistence type="predicted"/>
<sequence length="128" mass="14488">MKKLIFLSIFYFCTFSFFAQEKKLTGPVFKFDKELINYGKVDYKSEGKRVFTFKNVGTEPIIITDIKTSCDCTVPSKPDKPIMPNEKGSIEVVYDTSKSGGFSKVITIFSNAKNGRVMLRIKGFVAKK</sequence>
<dbReference type="Gene3D" id="2.60.40.10">
    <property type="entry name" value="Immunoglobulins"/>
    <property type="match status" value="1"/>
</dbReference>
<dbReference type="RefSeq" id="WP_188599352.1">
    <property type="nucleotide sequence ID" value="NZ_BMJW01000003.1"/>
</dbReference>
<dbReference type="PANTHER" id="PTHR37833:SF1">
    <property type="entry name" value="SIGNAL PEPTIDE PROTEIN"/>
    <property type="match status" value="1"/>
</dbReference>
<comment type="caution">
    <text evidence="2">The sequence shown here is derived from an EMBL/GenBank/DDBJ whole genome shotgun (WGS) entry which is preliminary data.</text>
</comment>